<organism evidence="5 6">
    <name type="scientific">Portunus trituberculatus</name>
    <name type="common">Swimming crab</name>
    <name type="synonym">Neptunus trituberculatus</name>
    <dbReference type="NCBI Taxonomy" id="210409"/>
    <lineage>
        <taxon>Eukaryota</taxon>
        <taxon>Metazoa</taxon>
        <taxon>Ecdysozoa</taxon>
        <taxon>Arthropoda</taxon>
        <taxon>Crustacea</taxon>
        <taxon>Multicrustacea</taxon>
        <taxon>Malacostraca</taxon>
        <taxon>Eumalacostraca</taxon>
        <taxon>Eucarida</taxon>
        <taxon>Decapoda</taxon>
        <taxon>Pleocyemata</taxon>
        <taxon>Brachyura</taxon>
        <taxon>Eubrachyura</taxon>
        <taxon>Portunoidea</taxon>
        <taxon>Portunidae</taxon>
        <taxon>Portuninae</taxon>
        <taxon>Portunus</taxon>
    </lineage>
</organism>
<dbReference type="AlphaFoldDB" id="A0A5B7GDS5"/>
<sequence length="246" mass="26528">MHCHALTGYPAMDQLLPSPGFSIPSIGTPLPHSGEEEMILLSAQQKQQQQSTQEQQQQSSQQQQPQGSQMGQQQQQQGSQMGQQQFSSGLTPHTLLQPHTPNLMSPAMGTGGSQVGVGSMFGSALGPSTPAGGPMTPMTPHSNDPGIVPQLQNIVSTVNLNCKLDLKKIALHARNAEYNPKRFAAVIMRIRDPRTTALIFSSGKMVCTGAKSEDDSRLAARKYARIVQKLGFPVSVCGSMLFRMVY</sequence>
<dbReference type="InterPro" id="IPR012295">
    <property type="entry name" value="TBP_dom_sf"/>
</dbReference>
<dbReference type="InterPro" id="IPR030491">
    <property type="entry name" value="TBP_CS"/>
</dbReference>
<dbReference type="InterPro" id="IPR000814">
    <property type="entry name" value="TBP"/>
</dbReference>
<accession>A0A5B7GDS5</accession>
<dbReference type="PROSITE" id="PS00351">
    <property type="entry name" value="TFIID"/>
    <property type="match status" value="1"/>
</dbReference>
<dbReference type="PANTHER" id="PTHR10126">
    <property type="entry name" value="TATA-BOX BINDING PROTEIN"/>
    <property type="match status" value="1"/>
</dbReference>
<dbReference type="SUPFAM" id="SSF55945">
    <property type="entry name" value="TATA-box binding protein-like"/>
    <property type="match status" value="1"/>
</dbReference>
<evidence type="ECO:0000256" key="3">
    <source>
        <dbReference type="ARBA" id="ARBA00023163"/>
    </source>
</evidence>
<dbReference type="EMBL" id="VSRR010015456">
    <property type="protein sequence ID" value="MPC58191.1"/>
    <property type="molecule type" value="Genomic_DNA"/>
</dbReference>
<dbReference type="OrthoDB" id="2127950at2759"/>
<evidence type="ECO:0000256" key="2">
    <source>
        <dbReference type="ARBA" id="ARBA00023125"/>
    </source>
</evidence>
<dbReference type="GO" id="GO:0003677">
    <property type="term" value="F:DNA binding"/>
    <property type="evidence" value="ECO:0007669"/>
    <property type="project" value="UniProtKB-KW"/>
</dbReference>
<comment type="caution">
    <text evidence="5">The sequence shown here is derived from an EMBL/GenBank/DDBJ whole genome shotgun (WGS) entry which is preliminary data.</text>
</comment>
<dbReference type="Pfam" id="PF00352">
    <property type="entry name" value="TBP"/>
    <property type="match status" value="1"/>
</dbReference>
<name>A0A5B7GDS5_PORTR</name>
<feature type="compositionally biased region" description="Low complexity" evidence="4">
    <location>
        <begin position="44"/>
        <end position="89"/>
    </location>
</feature>
<dbReference type="Proteomes" id="UP000324222">
    <property type="component" value="Unassembled WGS sequence"/>
</dbReference>
<evidence type="ECO:0000256" key="1">
    <source>
        <dbReference type="ARBA" id="ARBA00005560"/>
    </source>
</evidence>
<keyword evidence="3" id="KW-0804">Transcription</keyword>
<dbReference type="Gene3D" id="3.30.310.10">
    <property type="entry name" value="TATA-Binding Protein"/>
    <property type="match status" value="1"/>
</dbReference>
<keyword evidence="2" id="KW-0238">DNA-binding</keyword>
<dbReference type="GO" id="GO:0006352">
    <property type="term" value="P:DNA-templated transcription initiation"/>
    <property type="evidence" value="ECO:0007669"/>
    <property type="project" value="InterPro"/>
</dbReference>
<reference evidence="5 6" key="1">
    <citation type="submission" date="2019-05" db="EMBL/GenBank/DDBJ databases">
        <title>Another draft genome of Portunus trituberculatus and its Hox gene families provides insights of decapod evolution.</title>
        <authorList>
            <person name="Jeong J.-H."/>
            <person name="Song I."/>
            <person name="Kim S."/>
            <person name="Choi T."/>
            <person name="Kim D."/>
            <person name="Ryu S."/>
            <person name="Kim W."/>
        </authorList>
    </citation>
    <scope>NUCLEOTIDE SEQUENCE [LARGE SCALE GENOMIC DNA]</scope>
    <source>
        <tissue evidence="5">Muscle</tissue>
    </source>
</reference>
<comment type="similarity">
    <text evidence="1">Belongs to the TBP family.</text>
</comment>
<gene>
    <name evidence="5" type="primary">Tbp_0</name>
    <name evidence="5" type="ORF">E2C01_052186</name>
</gene>
<feature type="compositionally biased region" description="Low complexity" evidence="4">
    <location>
        <begin position="126"/>
        <end position="140"/>
    </location>
</feature>
<evidence type="ECO:0000313" key="5">
    <source>
        <dbReference type="EMBL" id="MPC58191.1"/>
    </source>
</evidence>
<dbReference type="PRINTS" id="PR00686">
    <property type="entry name" value="TIFACTORIID"/>
</dbReference>
<evidence type="ECO:0000313" key="6">
    <source>
        <dbReference type="Proteomes" id="UP000324222"/>
    </source>
</evidence>
<protein>
    <submittedName>
        <fullName evidence="5">TATA-box-binding protein</fullName>
    </submittedName>
</protein>
<dbReference type="FunFam" id="3.30.310.10:FF:000001">
    <property type="entry name" value="TATA-box-binding protein 2"/>
    <property type="match status" value="1"/>
</dbReference>
<proteinExistence type="inferred from homology"/>
<evidence type="ECO:0000256" key="4">
    <source>
        <dbReference type="SAM" id="MobiDB-lite"/>
    </source>
</evidence>
<feature type="region of interest" description="Disordered" evidence="4">
    <location>
        <begin position="23"/>
        <end position="144"/>
    </location>
</feature>
<keyword evidence="6" id="KW-1185">Reference proteome</keyword>